<keyword evidence="1" id="KW-0812">Transmembrane</keyword>
<dbReference type="EMBL" id="JAUDZG010000005">
    <property type="protein sequence ID" value="KAK3304770.1"/>
    <property type="molecule type" value="Genomic_DNA"/>
</dbReference>
<reference evidence="2" key="1">
    <citation type="journal article" date="2023" name="Mol. Phylogenet. Evol.">
        <title>Genome-scale phylogeny and comparative genomics of the fungal order Sordariales.</title>
        <authorList>
            <person name="Hensen N."/>
            <person name="Bonometti L."/>
            <person name="Westerberg I."/>
            <person name="Brannstrom I.O."/>
            <person name="Guillou S."/>
            <person name="Cros-Aarteil S."/>
            <person name="Calhoun S."/>
            <person name="Haridas S."/>
            <person name="Kuo A."/>
            <person name="Mondo S."/>
            <person name="Pangilinan J."/>
            <person name="Riley R."/>
            <person name="LaButti K."/>
            <person name="Andreopoulos B."/>
            <person name="Lipzen A."/>
            <person name="Chen C."/>
            <person name="Yan M."/>
            <person name="Daum C."/>
            <person name="Ng V."/>
            <person name="Clum A."/>
            <person name="Steindorff A."/>
            <person name="Ohm R.A."/>
            <person name="Martin F."/>
            <person name="Silar P."/>
            <person name="Natvig D.O."/>
            <person name="Lalanne C."/>
            <person name="Gautier V."/>
            <person name="Ament-Velasquez S.L."/>
            <person name="Kruys A."/>
            <person name="Hutchinson M.I."/>
            <person name="Powell A.J."/>
            <person name="Barry K."/>
            <person name="Miller A.N."/>
            <person name="Grigoriev I.V."/>
            <person name="Debuchy R."/>
            <person name="Gladieux P."/>
            <person name="Hiltunen Thoren M."/>
            <person name="Johannesson H."/>
        </authorList>
    </citation>
    <scope>NUCLEOTIDE SEQUENCE</scope>
    <source>
        <strain evidence="2">CBS 333.67</strain>
    </source>
</reference>
<gene>
    <name evidence="2" type="ORF">B0T15DRAFT_252826</name>
</gene>
<proteinExistence type="predicted"/>
<dbReference type="Proteomes" id="UP001273166">
    <property type="component" value="Unassembled WGS sequence"/>
</dbReference>
<dbReference type="RefSeq" id="XP_062720550.1">
    <property type="nucleotide sequence ID" value="XM_062863203.1"/>
</dbReference>
<comment type="caution">
    <text evidence="2">The sequence shown here is derived from an EMBL/GenBank/DDBJ whole genome shotgun (WGS) entry which is preliminary data.</text>
</comment>
<evidence type="ECO:0000313" key="3">
    <source>
        <dbReference type="Proteomes" id="UP001273166"/>
    </source>
</evidence>
<feature type="transmembrane region" description="Helical" evidence="1">
    <location>
        <begin position="20"/>
        <end position="41"/>
    </location>
</feature>
<dbReference type="GeneID" id="87882032"/>
<name>A0AAJ0GRX4_9PEZI</name>
<sequence>MGWDGMGWDGMPHPEPFPAVWLVLTAGLVAWSSWVGAMACGDKLLCQGTRGHCAWSAISRVFFLFFFFFFSFTSLVGKVGRIPSLGHLSDASQVTGCSSHSCPYLNSGTKREVGLSRSSNNTWRNSTAEARWG</sequence>
<evidence type="ECO:0000313" key="2">
    <source>
        <dbReference type="EMBL" id="KAK3304770.1"/>
    </source>
</evidence>
<keyword evidence="1" id="KW-0472">Membrane</keyword>
<accession>A0AAJ0GRX4</accession>
<reference evidence="2" key="2">
    <citation type="submission" date="2023-06" db="EMBL/GenBank/DDBJ databases">
        <authorList>
            <consortium name="Lawrence Berkeley National Laboratory"/>
            <person name="Mondo S.J."/>
            <person name="Hensen N."/>
            <person name="Bonometti L."/>
            <person name="Westerberg I."/>
            <person name="Brannstrom I.O."/>
            <person name="Guillou S."/>
            <person name="Cros-Aarteil S."/>
            <person name="Calhoun S."/>
            <person name="Haridas S."/>
            <person name="Kuo A."/>
            <person name="Pangilinan J."/>
            <person name="Riley R."/>
            <person name="Labutti K."/>
            <person name="Andreopoulos B."/>
            <person name="Lipzen A."/>
            <person name="Chen C."/>
            <person name="Yanf M."/>
            <person name="Daum C."/>
            <person name="Ng V."/>
            <person name="Clum A."/>
            <person name="Steindorff A."/>
            <person name="Ohm R."/>
            <person name="Martin F."/>
            <person name="Silar P."/>
            <person name="Natvig D."/>
            <person name="Lalanne C."/>
            <person name="Gautier V."/>
            <person name="Ament-Velasquez S.L."/>
            <person name="Kruys A."/>
            <person name="Hutchinson M.I."/>
            <person name="Powell A.J."/>
            <person name="Barry K."/>
            <person name="Miller A.N."/>
            <person name="Grigoriev I.V."/>
            <person name="Debuchy R."/>
            <person name="Gladieux P."/>
            <person name="Thoren M.H."/>
            <person name="Johannesson H."/>
        </authorList>
    </citation>
    <scope>NUCLEOTIDE SEQUENCE</scope>
    <source>
        <strain evidence="2">CBS 333.67</strain>
    </source>
</reference>
<organism evidence="2 3">
    <name type="scientific">Chaetomium strumarium</name>
    <dbReference type="NCBI Taxonomy" id="1170767"/>
    <lineage>
        <taxon>Eukaryota</taxon>
        <taxon>Fungi</taxon>
        <taxon>Dikarya</taxon>
        <taxon>Ascomycota</taxon>
        <taxon>Pezizomycotina</taxon>
        <taxon>Sordariomycetes</taxon>
        <taxon>Sordariomycetidae</taxon>
        <taxon>Sordariales</taxon>
        <taxon>Chaetomiaceae</taxon>
        <taxon>Chaetomium</taxon>
    </lineage>
</organism>
<dbReference type="AlphaFoldDB" id="A0AAJ0GRX4"/>
<evidence type="ECO:0000256" key="1">
    <source>
        <dbReference type="SAM" id="Phobius"/>
    </source>
</evidence>
<keyword evidence="3" id="KW-1185">Reference proteome</keyword>
<feature type="transmembrane region" description="Helical" evidence="1">
    <location>
        <begin position="53"/>
        <end position="72"/>
    </location>
</feature>
<keyword evidence="1" id="KW-1133">Transmembrane helix</keyword>
<protein>
    <submittedName>
        <fullName evidence="2">Uncharacterized protein</fullName>
    </submittedName>
</protein>